<feature type="non-terminal residue" evidence="1">
    <location>
        <position position="41"/>
    </location>
</feature>
<protein>
    <submittedName>
        <fullName evidence="1">Uncharacterized protein</fullName>
    </submittedName>
</protein>
<sequence>MKEVSMHQTTRLIGLSWPVLVALTLVGCSVRTMPEIPAASS</sequence>
<dbReference type="PROSITE" id="PS51257">
    <property type="entry name" value="PROKAR_LIPOPROTEIN"/>
    <property type="match status" value="1"/>
</dbReference>
<reference evidence="1" key="1">
    <citation type="submission" date="2018-05" db="EMBL/GenBank/DDBJ databases">
        <authorList>
            <person name="Lanie J.A."/>
            <person name="Ng W.-L."/>
            <person name="Kazmierczak K.M."/>
            <person name="Andrzejewski T.M."/>
            <person name="Davidsen T.M."/>
            <person name="Wayne K.J."/>
            <person name="Tettelin H."/>
            <person name="Glass J.I."/>
            <person name="Rusch D."/>
            <person name="Podicherti R."/>
            <person name="Tsui H.-C.T."/>
            <person name="Winkler M.E."/>
        </authorList>
    </citation>
    <scope>NUCLEOTIDE SEQUENCE</scope>
</reference>
<gene>
    <name evidence="1" type="ORF">METZ01_LOCUS344633</name>
</gene>
<evidence type="ECO:0000313" key="1">
    <source>
        <dbReference type="EMBL" id="SVC91779.1"/>
    </source>
</evidence>
<organism evidence="1">
    <name type="scientific">marine metagenome</name>
    <dbReference type="NCBI Taxonomy" id="408172"/>
    <lineage>
        <taxon>unclassified sequences</taxon>
        <taxon>metagenomes</taxon>
        <taxon>ecological metagenomes</taxon>
    </lineage>
</organism>
<name>A0A382R1Z9_9ZZZZ</name>
<accession>A0A382R1Z9</accession>
<dbReference type="EMBL" id="UINC01118566">
    <property type="protein sequence ID" value="SVC91779.1"/>
    <property type="molecule type" value="Genomic_DNA"/>
</dbReference>
<proteinExistence type="predicted"/>
<dbReference type="AlphaFoldDB" id="A0A382R1Z9"/>